<sequence>MNKTSTKIQKYDLEDSLIEIINDIIKLMGVYDTVFDRFTHINSDLFDDNTKAVVDDLIRGYENGGILTIQRIENLKRDLEAAILKGTTDSGNYDEKFEYDEQYGNIIRHTTTGDKEMIVEYSYRDLAAGELSKSVQTFANNKGQKVTVTKTYSYDTKGNITGIKTRTEVDVTAPADIKGLVGSSPSQGVVNLDWVNPTDADLDKINVYIDNIKTPIDTTKRASIVLNGISNGEHIFTLKAVDTSKNESVGTSITVIVL</sequence>
<proteinExistence type="predicted"/>
<dbReference type="Gene3D" id="2.60.40.10">
    <property type="entry name" value="Immunoglobulins"/>
    <property type="match status" value="1"/>
</dbReference>
<dbReference type="EMBL" id="NVDU01000003">
    <property type="protein sequence ID" value="PFV35852.1"/>
    <property type="molecule type" value="Genomic_DNA"/>
</dbReference>
<dbReference type="InterPro" id="IPR013783">
    <property type="entry name" value="Ig-like_fold"/>
</dbReference>
<dbReference type="AlphaFoldDB" id="A0A9X7GFZ6"/>
<name>A0A9X7GFZ6_BACTU</name>
<reference evidence="1 2" key="1">
    <citation type="submission" date="2017-09" db="EMBL/GenBank/DDBJ databases">
        <title>Large-scale bioinformatics analysis of Bacillus genomes uncovers conserved roles of natural products in bacterial physiology.</title>
        <authorList>
            <consortium name="Agbiome Team Llc"/>
            <person name="Bleich R.M."/>
            <person name="Grubbs K.J."/>
            <person name="Santa Maria K.C."/>
            <person name="Allen S.E."/>
            <person name="Farag S."/>
            <person name="Shank E.A."/>
            <person name="Bowers A."/>
        </authorList>
    </citation>
    <scope>NUCLEOTIDE SEQUENCE [LARGE SCALE GENOMIC DNA]</scope>
    <source>
        <strain evidence="1 2">AFS060060</strain>
    </source>
</reference>
<evidence type="ECO:0000313" key="1">
    <source>
        <dbReference type="EMBL" id="PFV35852.1"/>
    </source>
</evidence>
<protein>
    <submittedName>
        <fullName evidence="1">Uncharacterized protein</fullName>
    </submittedName>
</protein>
<accession>A0A9X7GFZ6</accession>
<gene>
    <name evidence="1" type="ORF">COK99_02190</name>
</gene>
<comment type="caution">
    <text evidence="1">The sequence shown here is derived from an EMBL/GenBank/DDBJ whole genome shotgun (WGS) entry which is preliminary data.</text>
</comment>
<dbReference type="Proteomes" id="UP000223366">
    <property type="component" value="Unassembled WGS sequence"/>
</dbReference>
<evidence type="ECO:0000313" key="2">
    <source>
        <dbReference type="Proteomes" id="UP000223366"/>
    </source>
</evidence>
<dbReference type="RefSeq" id="WP_098205233.1">
    <property type="nucleotide sequence ID" value="NZ_NTYX01000011.1"/>
</dbReference>
<organism evidence="1 2">
    <name type="scientific">Bacillus thuringiensis</name>
    <dbReference type="NCBI Taxonomy" id="1428"/>
    <lineage>
        <taxon>Bacteria</taxon>
        <taxon>Bacillati</taxon>
        <taxon>Bacillota</taxon>
        <taxon>Bacilli</taxon>
        <taxon>Bacillales</taxon>
        <taxon>Bacillaceae</taxon>
        <taxon>Bacillus</taxon>
        <taxon>Bacillus cereus group</taxon>
    </lineage>
</organism>